<evidence type="ECO:0000313" key="7">
    <source>
        <dbReference type="EMBL" id="MBP1918464.1"/>
    </source>
</evidence>
<gene>
    <name evidence="7" type="ORF">J2Z34_000940</name>
</gene>
<feature type="transmembrane region" description="Helical" evidence="6">
    <location>
        <begin position="208"/>
        <end position="228"/>
    </location>
</feature>
<dbReference type="CDD" id="cd06581">
    <property type="entry name" value="TM_PBP1_LivM_like"/>
    <property type="match status" value="1"/>
</dbReference>
<dbReference type="InterPro" id="IPR001851">
    <property type="entry name" value="ABC_transp_permease"/>
</dbReference>
<dbReference type="RefSeq" id="WP_245250514.1">
    <property type="nucleotide sequence ID" value="NZ_JAGGKC010000006.1"/>
</dbReference>
<feature type="transmembrane region" description="Helical" evidence="6">
    <location>
        <begin position="68"/>
        <end position="88"/>
    </location>
</feature>
<evidence type="ECO:0000256" key="4">
    <source>
        <dbReference type="ARBA" id="ARBA00022989"/>
    </source>
</evidence>
<keyword evidence="4 6" id="KW-1133">Transmembrane helix</keyword>
<keyword evidence="5 6" id="KW-0472">Membrane</keyword>
<proteinExistence type="predicted"/>
<dbReference type="Proteomes" id="UP001519271">
    <property type="component" value="Unassembled WGS sequence"/>
</dbReference>
<evidence type="ECO:0000256" key="5">
    <source>
        <dbReference type="ARBA" id="ARBA00023136"/>
    </source>
</evidence>
<comment type="subcellular location">
    <subcellularLocation>
        <location evidence="1">Cell membrane</location>
        <topology evidence="1">Multi-pass membrane protein</topology>
    </subcellularLocation>
</comment>
<dbReference type="EMBL" id="JAGGKC010000006">
    <property type="protein sequence ID" value="MBP1918464.1"/>
    <property type="molecule type" value="Genomic_DNA"/>
</dbReference>
<feature type="transmembrane region" description="Helical" evidence="6">
    <location>
        <begin position="94"/>
        <end position="114"/>
    </location>
</feature>
<sequence length="329" mass="35600">MDRIKKMPKKNLEMALKVVLIIVLYVVLISLKNAGMINRYYAGIINLSLINIILALSLNLITGFTGQLSLGHAGFMSIGAYGSAVLTAKFDIPFIPALIVGGILAAAISLLIGIPTLKLRGDYFAITTLGFGEIIRVVLVNINYVGGPRGFTGIPLETNFTLTFIVTVLVAIGIRNIIKSAPGRAMLSVRENEIAAEAMGVDTTKFKIQSFMIAAFIAGVGGALYAHYIGYLKPEVFSFTRSIEILTYAVLGGLGSITGSIFGAIFLTFLPELLRSVSDLRMIIYSASLIILMIFRPQGLMGSKELSLNIFRNSFKGFGRKKDDKDQIS</sequence>
<feature type="transmembrane region" description="Helical" evidence="6">
    <location>
        <begin position="158"/>
        <end position="178"/>
    </location>
</feature>
<feature type="transmembrane region" description="Helical" evidence="6">
    <location>
        <begin position="248"/>
        <end position="270"/>
    </location>
</feature>
<reference evidence="7 8" key="1">
    <citation type="submission" date="2021-03" db="EMBL/GenBank/DDBJ databases">
        <title>Genomic Encyclopedia of Type Strains, Phase IV (KMG-IV): sequencing the most valuable type-strain genomes for metagenomic binning, comparative biology and taxonomic classification.</title>
        <authorList>
            <person name="Goeker M."/>
        </authorList>
    </citation>
    <scope>NUCLEOTIDE SEQUENCE [LARGE SCALE GENOMIC DNA]</scope>
    <source>
        <strain evidence="7 8">DSM 6139</strain>
    </source>
</reference>
<comment type="caution">
    <text evidence="7">The sequence shown here is derived from an EMBL/GenBank/DDBJ whole genome shotgun (WGS) entry which is preliminary data.</text>
</comment>
<name>A0ABS4G1P5_9CLOT</name>
<dbReference type="InterPro" id="IPR043428">
    <property type="entry name" value="LivM-like"/>
</dbReference>
<evidence type="ECO:0000256" key="2">
    <source>
        <dbReference type="ARBA" id="ARBA00022475"/>
    </source>
</evidence>
<dbReference type="PANTHER" id="PTHR30482:SF10">
    <property type="entry name" value="HIGH-AFFINITY BRANCHED-CHAIN AMINO ACID TRANSPORT PROTEIN BRAE"/>
    <property type="match status" value="1"/>
</dbReference>
<feature type="transmembrane region" description="Helical" evidence="6">
    <location>
        <begin position="12"/>
        <end position="34"/>
    </location>
</feature>
<evidence type="ECO:0000256" key="1">
    <source>
        <dbReference type="ARBA" id="ARBA00004651"/>
    </source>
</evidence>
<accession>A0ABS4G1P5</accession>
<feature type="transmembrane region" description="Helical" evidence="6">
    <location>
        <begin position="40"/>
        <end position="61"/>
    </location>
</feature>
<dbReference type="Pfam" id="PF02653">
    <property type="entry name" value="BPD_transp_2"/>
    <property type="match status" value="1"/>
</dbReference>
<protein>
    <submittedName>
        <fullName evidence="7">Branched-chain amino acid transport system permease protein</fullName>
    </submittedName>
</protein>
<keyword evidence="3 6" id="KW-0812">Transmembrane</keyword>
<evidence type="ECO:0000313" key="8">
    <source>
        <dbReference type="Proteomes" id="UP001519271"/>
    </source>
</evidence>
<evidence type="ECO:0000256" key="3">
    <source>
        <dbReference type="ARBA" id="ARBA00022692"/>
    </source>
</evidence>
<organism evidence="7 8">
    <name type="scientific">Youngiibacter multivorans</name>
    <dbReference type="NCBI Taxonomy" id="937251"/>
    <lineage>
        <taxon>Bacteria</taxon>
        <taxon>Bacillati</taxon>
        <taxon>Bacillota</taxon>
        <taxon>Clostridia</taxon>
        <taxon>Eubacteriales</taxon>
        <taxon>Clostridiaceae</taxon>
        <taxon>Youngiibacter</taxon>
    </lineage>
</organism>
<feature type="transmembrane region" description="Helical" evidence="6">
    <location>
        <begin position="123"/>
        <end position="146"/>
    </location>
</feature>
<keyword evidence="2" id="KW-1003">Cell membrane</keyword>
<evidence type="ECO:0000256" key="6">
    <source>
        <dbReference type="SAM" id="Phobius"/>
    </source>
</evidence>
<feature type="transmembrane region" description="Helical" evidence="6">
    <location>
        <begin position="282"/>
        <end position="299"/>
    </location>
</feature>
<dbReference type="PANTHER" id="PTHR30482">
    <property type="entry name" value="HIGH-AFFINITY BRANCHED-CHAIN AMINO ACID TRANSPORT SYSTEM PERMEASE"/>
    <property type="match status" value="1"/>
</dbReference>
<keyword evidence="8" id="KW-1185">Reference proteome</keyword>